<dbReference type="GeneID" id="17318641"/>
<keyword evidence="2" id="KW-1185">Reference proteome</keyword>
<accession>R7QSZ8</accession>
<dbReference type="OrthoDB" id="124998at2759"/>
<dbReference type="Gramene" id="CDF40641">
    <property type="protein sequence ID" value="CDF40641"/>
    <property type="gene ID" value="CHC_T00007285001"/>
</dbReference>
<organism evidence="1 2">
    <name type="scientific">Chondrus crispus</name>
    <name type="common">Carrageen Irish moss</name>
    <name type="synonym">Polymorpha crispa</name>
    <dbReference type="NCBI Taxonomy" id="2769"/>
    <lineage>
        <taxon>Eukaryota</taxon>
        <taxon>Rhodophyta</taxon>
        <taxon>Florideophyceae</taxon>
        <taxon>Rhodymeniophycidae</taxon>
        <taxon>Gigartinales</taxon>
        <taxon>Gigartinaceae</taxon>
        <taxon>Chondrus</taxon>
    </lineage>
</organism>
<proteinExistence type="predicted"/>
<evidence type="ECO:0000313" key="1">
    <source>
        <dbReference type="EMBL" id="CDF40641.1"/>
    </source>
</evidence>
<evidence type="ECO:0000313" key="2">
    <source>
        <dbReference type="Proteomes" id="UP000012073"/>
    </source>
</evidence>
<name>R7QSZ8_CHOCR</name>
<dbReference type="Proteomes" id="UP000012073">
    <property type="component" value="Unassembled WGS sequence"/>
</dbReference>
<reference evidence="2" key="1">
    <citation type="journal article" date="2013" name="Proc. Natl. Acad. Sci. U.S.A.">
        <title>Genome structure and metabolic features in the red seaweed Chondrus crispus shed light on evolution of the Archaeplastida.</title>
        <authorList>
            <person name="Collen J."/>
            <person name="Porcel B."/>
            <person name="Carre W."/>
            <person name="Ball S.G."/>
            <person name="Chaparro C."/>
            <person name="Tonon T."/>
            <person name="Barbeyron T."/>
            <person name="Michel G."/>
            <person name="Noel B."/>
            <person name="Valentin K."/>
            <person name="Elias M."/>
            <person name="Artiguenave F."/>
            <person name="Arun A."/>
            <person name="Aury J.M."/>
            <person name="Barbosa-Neto J.F."/>
            <person name="Bothwell J.H."/>
            <person name="Bouget F.Y."/>
            <person name="Brillet L."/>
            <person name="Cabello-Hurtado F."/>
            <person name="Capella-Gutierrez S."/>
            <person name="Charrier B."/>
            <person name="Cladiere L."/>
            <person name="Cock J.M."/>
            <person name="Coelho S.M."/>
            <person name="Colleoni C."/>
            <person name="Czjzek M."/>
            <person name="Da Silva C."/>
            <person name="Delage L."/>
            <person name="Denoeud F."/>
            <person name="Deschamps P."/>
            <person name="Dittami S.M."/>
            <person name="Gabaldon T."/>
            <person name="Gachon C.M."/>
            <person name="Groisillier A."/>
            <person name="Herve C."/>
            <person name="Jabbari K."/>
            <person name="Katinka M."/>
            <person name="Kloareg B."/>
            <person name="Kowalczyk N."/>
            <person name="Labadie K."/>
            <person name="Leblanc C."/>
            <person name="Lopez P.J."/>
            <person name="McLachlan D.H."/>
            <person name="Meslet-Cladiere L."/>
            <person name="Moustafa A."/>
            <person name="Nehr Z."/>
            <person name="Nyvall Collen P."/>
            <person name="Panaud O."/>
            <person name="Partensky F."/>
            <person name="Poulain J."/>
            <person name="Rensing S.A."/>
            <person name="Rousvoal S."/>
            <person name="Samson G."/>
            <person name="Symeonidi A."/>
            <person name="Weissenbach J."/>
            <person name="Zambounis A."/>
            <person name="Wincker P."/>
            <person name="Boyen C."/>
        </authorList>
    </citation>
    <scope>NUCLEOTIDE SEQUENCE [LARGE SCALE GENOMIC DNA]</scope>
    <source>
        <strain evidence="2">cv. Stackhouse</strain>
    </source>
</reference>
<dbReference type="PANTHER" id="PTHR47150">
    <property type="entry name" value="OS12G0169200 PROTEIN"/>
    <property type="match status" value="1"/>
</dbReference>
<dbReference type="OMA" id="HIHEPTI"/>
<dbReference type="KEGG" id="ccp:CHC_T00007285001"/>
<dbReference type="InterPro" id="IPR006912">
    <property type="entry name" value="Harbinger_derived_prot"/>
</dbReference>
<dbReference type="EMBL" id="HG002219">
    <property type="protein sequence ID" value="CDF40641.1"/>
    <property type="molecule type" value="Genomic_DNA"/>
</dbReference>
<dbReference type="PhylomeDB" id="R7QSZ8"/>
<dbReference type="Pfam" id="PF04827">
    <property type="entry name" value="Plant_tran"/>
    <property type="match status" value="1"/>
</dbReference>
<dbReference type="PANTHER" id="PTHR47150:SF5">
    <property type="entry name" value="OS07G0546750 PROTEIN"/>
    <property type="match status" value="1"/>
</dbReference>
<gene>
    <name evidence="1" type="ORF">CHC_T00007285001</name>
</gene>
<protein>
    <recommendedName>
        <fullName evidence="3">DDE Tnp4 domain-containing protein</fullName>
    </recommendedName>
</protein>
<dbReference type="AlphaFoldDB" id="R7QSZ8"/>
<sequence length="344" mass="38806">MDTLATHDRYFVQRKGCTGMLGLSSYQKGTAALRMLSYGSAADSMDEYVRMRGSTVSKTLQHFTRGIIAAYSPTYMRHPTSDDMVRILALSEKRGFPGMPGSIDCCKWVWKNFPTAWHGPYQGKEGVTSVTPEAIADQALWIWHAFFGMPGCNNNINVLEASLLLNNIANGNYPPPVEYSIMGVKRNVPYWLADGIYPKWPVFVHTVAEPLTEKEKCMTRHQEAARKDVEREFGVLKSKWNIISRPGRFWGTSFMHDVMNCCIILHNMCAEDRQDDNDPHFREQPFSRVVIGNDATPLWGEQGNTVGPATAPVGSFSALYATSAKTKDHQGYMRTRALIIDHRW</sequence>
<dbReference type="RefSeq" id="XP_005710935.1">
    <property type="nucleotide sequence ID" value="XM_005710878.1"/>
</dbReference>
<evidence type="ECO:0008006" key="3">
    <source>
        <dbReference type="Google" id="ProtNLM"/>
    </source>
</evidence>